<organism evidence="1 2">
    <name type="scientific">Glarea lozoyensis (strain ATCC 20868 / MF5171)</name>
    <dbReference type="NCBI Taxonomy" id="1116229"/>
    <lineage>
        <taxon>Eukaryota</taxon>
        <taxon>Fungi</taxon>
        <taxon>Dikarya</taxon>
        <taxon>Ascomycota</taxon>
        <taxon>Pezizomycotina</taxon>
        <taxon>Leotiomycetes</taxon>
        <taxon>Helotiales</taxon>
        <taxon>Helotiaceae</taxon>
        <taxon>Glarea</taxon>
    </lineage>
</organism>
<reference evidence="1 2" key="1">
    <citation type="journal article" date="2013" name="BMC Genomics">
        <title>Genomics-driven discovery of the pneumocandin biosynthetic gene cluster in the fungus Glarea lozoyensis.</title>
        <authorList>
            <person name="Chen L."/>
            <person name="Yue Q."/>
            <person name="Zhang X."/>
            <person name="Xiang M."/>
            <person name="Wang C."/>
            <person name="Li S."/>
            <person name="Che Y."/>
            <person name="Ortiz-Lopez F.J."/>
            <person name="Bills G.F."/>
            <person name="Liu X."/>
            <person name="An Z."/>
        </authorList>
    </citation>
    <scope>NUCLEOTIDE SEQUENCE [LARGE SCALE GENOMIC DNA]</scope>
    <source>
        <strain evidence="2">ATCC 20868 / MF5171</strain>
    </source>
</reference>
<dbReference type="EMBL" id="KE145371">
    <property type="protein sequence ID" value="EPE25988.1"/>
    <property type="molecule type" value="Genomic_DNA"/>
</dbReference>
<evidence type="ECO:0000313" key="2">
    <source>
        <dbReference type="Proteomes" id="UP000016922"/>
    </source>
</evidence>
<dbReference type="OrthoDB" id="4851849at2759"/>
<gene>
    <name evidence="1" type="ORF">GLAREA_01900</name>
</gene>
<dbReference type="eggNOG" id="ENOG502SRTT">
    <property type="taxonomic scope" value="Eukaryota"/>
</dbReference>
<dbReference type="InterPro" id="IPR027796">
    <property type="entry name" value="OTT_1508_deam-like"/>
</dbReference>
<dbReference type="KEGG" id="glz:GLAREA_01900"/>
<dbReference type="Pfam" id="PF14441">
    <property type="entry name" value="OTT_1508_deam"/>
    <property type="match status" value="1"/>
</dbReference>
<dbReference type="AlphaFoldDB" id="S3DHC9"/>
<evidence type="ECO:0000313" key="1">
    <source>
        <dbReference type="EMBL" id="EPE25988.1"/>
    </source>
</evidence>
<protein>
    <submittedName>
        <fullName evidence="1">Uncharacterized protein</fullName>
    </submittedName>
</protein>
<keyword evidence="2" id="KW-1185">Reference proteome</keyword>
<dbReference type="Proteomes" id="UP000016922">
    <property type="component" value="Unassembled WGS sequence"/>
</dbReference>
<dbReference type="HOGENOM" id="CLU_013219_1_0_1"/>
<accession>S3DHC9</accession>
<dbReference type="GeneID" id="19460958"/>
<proteinExistence type="predicted"/>
<dbReference type="RefSeq" id="XP_008087307.1">
    <property type="nucleotide sequence ID" value="XM_008089116.1"/>
</dbReference>
<name>S3DHC9_GLAL2</name>
<sequence>MAPRNSQRPLLGVWTEQSSRDFYRSIQVLGSQLRSGQSPQKPKDYRNVATPKSTGYLLSFEEELLLADHFAFIAHAVDDNKYVSAATIEEGKDTTSYTVRIASNRTLKQTVQDRLARIIEIVKKHAETGRDREEFKTRLFHEIVVLSQQRIYGRIRTTQWSGPRQKCAARKPSLHHMIGRELAAIRTSKLPASEAIKILCSDLVHLRDALERVDKGTPQDQLSLLKEALIKSHRVSNHGGYKSLENRLKHIGFGVDISGSAQVQKIEKLSKYWQCCEDFIHFSRDPKTRPFCKNLKLEICQAPPSRKPVGSEESCFVHGEVQLALYYEQHPSKLPPQALGSSKSACCLCDLFIAHHGKLRMSHSHMRLYSKWTIPQCESFSQEQCQRLRSIIVSVMKDIRQFQVMRSQYYFNSNAESMAHLPRFLRSEDMAPSELSSVLQLQEIVNPVIQIQSGSEGSSSTACLTSVIDHAVTKDIHRPTSITDLPNTEAIHHGLVDLPIQLAIFPLTKSCTVFNATVEYYFDLEDIECGKLCISDLIFEESSEERKGVNVEDCKVDSTICVRAEPDSRNLVFYILNTLTSGLRVDVIWGSMSDA</sequence>